<feature type="domain" description="CBS" evidence="4">
    <location>
        <begin position="232"/>
        <end position="287"/>
    </location>
</feature>
<dbReference type="Pfam" id="PF03445">
    <property type="entry name" value="DUF294"/>
    <property type="match status" value="1"/>
</dbReference>
<dbReference type="SUPFAM" id="SSF54631">
    <property type="entry name" value="CBS-domain pair"/>
    <property type="match status" value="1"/>
</dbReference>
<dbReference type="EMBL" id="LJTC01000010">
    <property type="protein sequence ID" value="KPM82575.1"/>
    <property type="molecule type" value="Genomic_DNA"/>
</dbReference>
<organism evidence="5 6">
    <name type="scientific">Pseudoalteromonas lipolytica</name>
    <dbReference type="NCBI Taxonomy" id="570156"/>
    <lineage>
        <taxon>Bacteria</taxon>
        <taxon>Pseudomonadati</taxon>
        <taxon>Pseudomonadota</taxon>
        <taxon>Gammaproteobacteria</taxon>
        <taxon>Alteromonadales</taxon>
        <taxon>Pseudoalteromonadaceae</taxon>
        <taxon>Pseudoalteromonas</taxon>
    </lineage>
</organism>
<keyword evidence="1 2" id="KW-0129">CBS domain</keyword>
<dbReference type="OrthoDB" id="9808528at2"/>
<dbReference type="PATRIC" id="fig|570156.3.peg.4043"/>
<dbReference type="SMART" id="SM00100">
    <property type="entry name" value="cNMP"/>
    <property type="match status" value="1"/>
</dbReference>
<dbReference type="Pfam" id="PF10335">
    <property type="entry name" value="DUF294_C"/>
    <property type="match status" value="1"/>
</dbReference>
<proteinExistence type="predicted"/>
<dbReference type="Proteomes" id="UP000050378">
    <property type="component" value="Unassembled WGS sequence"/>
</dbReference>
<evidence type="ECO:0000256" key="1">
    <source>
        <dbReference type="ARBA" id="ARBA00023122"/>
    </source>
</evidence>
<dbReference type="STRING" id="570156.AOG27_14780"/>
<evidence type="ECO:0000313" key="6">
    <source>
        <dbReference type="Proteomes" id="UP000050378"/>
    </source>
</evidence>
<dbReference type="PROSITE" id="PS50042">
    <property type="entry name" value="CNMP_BINDING_3"/>
    <property type="match status" value="1"/>
</dbReference>
<dbReference type="CDD" id="cd00038">
    <property type="entry name" value="CAP_ED"/>
    <property type="match status" value="1"/>
</dbReference>
<dbReference type="InterPro" id="IPR046342">
    <property type="entry name" value="CBS_dom_sf"/>
</dbReference>
<dbReference type="Gene3D" id="3.10.580.10">
    <property type="entry name" value="CBS-domain"/>
    <property type="match status" value="1"/>
</dbReference>
<feature type="domain" description="Cyclic nucleotide-binding" evidence="3">
    <location>
        <begin position="17"/>
        <end position="114"/>
    </location>
</feature>
<name>A0A0P7DYC6_9GAMM</name>
<dbReference type="RefSeq" id="WP_054553777.1">
    <property type="nucleotide sequence ID" value="NZ_LJTC01000010.1"/>
</dbReference>
<dbReference type="Gene3D" id="2.60.120.10">
    <property type="entry name" value="Jelly Rolls"/>
    <property type="match status" value="1"/>
</dbReference>
<protein>
    <submittedName>
        <fullName evidence="5">Cyclic nucleotide-binding protein</fullName>
    </submittedName>
</protein>
<comment type="caution">
    <text evidence="5">The sequence shown here is derived from an EMBL/GenBank/DDBJ whole genome shotgun (WGS) entry which is preliminary data.</text>
</comment>
<dbReference type="SMART" id="SM00116">
    <property type="entry name" value="CBS"/>
    <property type="match status" value="2"/>
</dbReference>
<dbReference type="AlphaFoldDB" id="A0A0P7DYC6"/>
<evidence type="ECO:0000313" key="5">
    <source>
        <dbReference type="EMBL" id="KPM82575.1"/>
    </source>
</evidence>
<dbReference type="InterPro" id="IPR018490">
    <property type="entry name" value="cNMP-bd_dom_sf"/>
</dbReference>
<dbReference type="InterPro" id="IPR018821">
    <property type="entry name" value="DUF294_put_nucleoTrafse_sb-bd"/>
</dbReference>
<evidence type="ECO:0000259" key="4">
    <source>
        <dbReference type="PROSITE" id="PS51371"/>
    </source>
</evidence>
<dbReference type="Pfam" id="PF00571">
    <property type="entry name" value="CBS"/>
    <property type="match status" value="2"/>
</dbReference>
<dbReference type="GO" id="GO:0008773">
    <property type="term" value="F:[protein-PII] uridylyltransferase activity"/>
    <property type="evidence" value="ECO:0007669"/>
    <property type="project" value="InterPro"/>
</dbReference>
<evidence type="ECO:0000259" key="3">
    <source>
        <dbReference type="PROSITE" id="PS50042"/>
    </source>
</evidence>
<dbReference type="SUPFAM" id="SSF51206">
    <property type="entry name" value="cAMP-binding domain-like"/>
    <property type="match status" value="1"/>
</dbReference>
<dbReference type="InterPro" id="IPR051257">
    <property type="entry name" value="Diverse_CBS-Domain"/>
</dbReference>
<sequence>MQAEHVDIAQFLSDHAPFDDLPEEAVNKLASQVEIAYFRAGTEILNYGEDIADLFVIRTGAVEIYRRDGDLYNRLTIGGIFGQMGLLMNRKVRFPAKALEDTLVYCINVELFNQYCDEYETFADFFEADGNVRLHQAIVEQADSNDLTTAKVKSLLHRDVVTVAKDASVQMVAQLMTQESVSSVLVTDADKPISDDPDDDDGQVVGIITDRDLRTSVIAEGLSYEAPAAQIMQKDLVLLDSNAYVFEAVLAMLRDNIHHLPVVVKKKPIGVISLSDILRYESQSSLLLVRGILAQQSVEDLAHYARQLPNVFVRMVNEDANSHMIGTAMAVIGRTFKQRLLDLAEEKFGPPPVPYCFIALGSMARDEQLIVTDQDNAIILDNSFNEEFHDEYFQNLADFVCDGLAECGYKYCEGEIMASFKKWRLTREQWKEQFAGWMAEPKPQALLHSSIFFDLDGVYGKNKWADELKRFIATEGRKNKRFLANLAANARNRTPPLGFFKDFVLEHNGQHKRSMNLKRRGTAPLSDVIRVHALAIGSRKQNSFERLEDIIEAKLLPEGKAQDLRDALEYIAMIRIRHQAWQIEKLDEAPDNDLEPHLLSPFEQRNLKEAFAILDKAQNFLKFRYSANSGMK</sequence>
<dbReference type="CDD" id="cd04587">
    <property type="entry name" value="CBS_pair_CAP-ED_NT_Pol-beta-like_DUF294_assoc"/>
    <property type="match status" value="1"/>
</dbReference>
<reference evidence="5 6" key="1">
    <citation type="submission" date="2015-09" db="EMBL/GenBank/DDBJ databases">
        <title>Draft Genome Sequence of Pseudoalteromonas lipolytica UCD-48B.</title>
        <authorList>
            <person name="Krusor M."/>
            <person name="Coil D.A."/>
            <person name="Lang J.M."/>
            <person name="Eisen J.A."/>
            <person name="Alexiev A."/>
        </authorList>
    </citation>
    <scope>NUCLEOTIDE SEQUENCE [LARGE SCALE GENOMIC DNA]</scope>
    <source>
        <strain evidence="5 6">UCD-48B</strain>
    </source>
</reference>
<dbReference type="PANTHER" id="PTHR43080">
    <property type="entry name" value="CBS DOMAIN-CONTAINING PROTEIN CBSX3, MITOCHONDRIAL"/>
    <property type="match status" value="1"/>
</dbReference>
<accession>A0A0P7DYC6</accession>
<dbReference type="Pfam" id="PF00027">
    <property type="entry name" value="cNMP_binding"/>
    <property type="match status" value="1"/>
</dbReference>
<gene>
    <name evidence="5" type="ORF">AOG27_14780</name>
</gene>
<evidence type="ECO:0000256" key="2">
    <source>
        <dbReference type="PROSITE-ProRule" id="PRU00703"/>
    </source>
</evidence>
<dbReference type="InterPro" id="IPR000595">
    <property type="entry name" value="cNMP-bd_dom"/>
</dbReference>
<dbReference type="PROSITE" id="PS51371">
    <property type="entry name" value="CBS"/>
    <property type="match status" value="2"/>
</dbReference>
<dbReference type="InterPro" id="IPR005105">
    <property type="entry name" value="GlnD_Uridyltrans_N"/>
</dbReference>
<feature type="domain" description="CBS" evidence="4">
    <location>
        <begin position="156"/>
        <end position="225"/>
    </location>
</feature>
<dbReference type="CDD" id="cd05401">
    <property type="entry name" value="NT_GlnE_GlnD_like"/>
    <property type="match status" value="1"/>
</dbReference>
<dbReference type="PANTHER" id="PTHR43080:SF2">
    <property type="entry name" value="CBS DOMAIN-CONTAINING PROTEIN"/>
    <property type="match status" value="1"/>
</dbReference>
<dbReference type="InterPro" id="IPR014710">
    <property type="entry name" value="RmlC-like_jellyroll"/>
</dbReference>
<dbReference type="InterPro" id="IPR000644">
    <property type="entry name" value="CBS_dom"/>
</dbReference>